<dbReference type="GO" id="GO:0016987">
    <property type="term" value="F:sigma factor activity"/>
    <property type="evidence" value="ECO:0007669"/>
    <property type="project" value="UniProtKB-KW"/>
</dbReference>
<keyword evidence="3" id="KW-0731">Sigma factor</keyword>
<keyword evidence="5" id="KW-0804">Transcription</keyword>
<comment type="similarity">
    <text evidence="1">Belongs to the sigma-70 factor family. ECF subfamily.</text>
</comment>
<gene>
    <name evidence="8" type="ORF">L1785_04860</name>
</gene>
<evidence type="ECO:0000256" key="3">
    <source>
        <dbReference type="ARBA" id="ARBA00023082"/>
    </source>
</evidence>
<keyword evidence="2" id="KW-0805">Transcription regulation</keyword>
<dbReference type="InterPro" id="IPR013324">
    <property type="entry name" value="RNA_pol_sigma_r3/r4-like"/>
</dbReference>
<organism evidence="8 9">
    <name type="scientific">Antribacter soli</name>
    <dbReference type="NCBI Taxonomy" id="2910976"/>
    <lineage>
        <taxon>Bacteria</taxon>
        <taxon>Bacillati</taxon>
        <taxon>Actinomycetota</taxon>
        <taxon>Actinomycetes</taxon>
        <taxon>Micrococcales</taxon>
        <taxon>Promicromonosporaceae</taxon>
        <taxon>Antribacter</taxon>
    </lineage>
</organism>
<feature type="domain" description="RNA polymerase sigma factor 70 region 4 type 2" evidence="7">
    <location>
        <begin position="94"/>
        <end position="146"/>
    </location>
</feature>
<evidence type="ECO:0000313" key="9">
    <source>
        <dbReference type="Proteomes" id="UP001165405"/>
    </source>
</evidence>
<dbReference type="NCBIfam" id="TIGR02937">
    <property type="entry name" value="sigma70-ECF"/>
    <property type="match status" value="1"/>
</dbReference>
<evidence type="ECO:0000259" key="7">
    <source>
        <dbReference type="Pfam" id="PF08281"/>
    </source>
</evidence>
<evidence type="ECO:0000256" key="5">
    <source>
        <dbReference type="ARBA" id="ARBA00023163"/>
    </source>
</evidence>
<dbReference type="InterPro" id="IPR013325">
    <property type="entry name" value="RNA_pol_sigma_r2"/>
</dbReference>
<dbReference type="PANTHER" id="PTHR43133">
    <property type="entry name" value="RNA POLYMERASE ECF-TYPE SIGMA FACTO"/>
    <property type="match status" value="1"/>
</dbReference>
<dbReference type="Gene3D" id="1.10.1740.10">
    <property type="match status" value="1"/>
</dbReference>
<dbReference type="CDD" id="cd06171">
    <property type="entry name" value="Sigma70_r4"/>
    <property type="match status" value="1"/>
</dbReference>
<protein>
    <submittedName>
        <fullName evidence="8">SigE family RNA polymerase sigma factor</fullName>
    </submittedName>
</protein>
<dbReference type="GO" id="GO:0006352">
    <property type="term" value="P:DNA-templated transcription initiation"/>
    <property type="evidence" value="ECO:0007669"/>
    <property type="project" value="InterPro"/>
</dbReference>
<dbReference type="Proteomes" id="UP001165405">
    <property type="component" value="Unassembled WGS sequence"/>
</dbReference>
<dbReference type="InterPro" id="IPR013249">
    <property type="entry name" value="RNA_pol_sigma70_r4_t2"/>
</dbReference>
<name>A0AA41QCJ3_9MICO</name>
<dbReference type="InterPro" id="IPR007627">
    <property type="entry name" value="RNA_pol_sigma70_r2"/>
</dbReference>
<dbReference type="GO" id="GO:0003677">
    <property type="term" value="F:DNA binding"/>
    <property type="evidence" value="ECO:0007669"/>
    <property type="project" value="UniProtKB-KW"/>
</dbReference>
<dbReference type="Pfam" id="PF04542">
    <property type="entry name" value="Sigma70_r2"/>
    <property type="match status" value="1"/>
</dbReference>
<dbReference type="Pfam" id="PF08281">
    <property type="entry name" value="Sigma70_r4_2"/>
    <property type="match status" value="1"/>
</dbReference>
<keyword evidence="9" id="KW-1185">Reference proteome</keyword>
<dbReference type="NCBIfam" id="TIGR02983">
    <property type="entry name" value="SigE-fam_strep"/>
    <property type="match status" value="1"/>
</dbReference>
<accession>A0AA41QCJ3</accession>
<evidence type="ECO:0000256" key="1">
    <source>
        <dbReference type="ARBA" id="ARBA00010641"/>
    </source>
</evidence>
<reference evidence="8" key="1">
    <citation type="submission" date="2022-01" db="EMBL/GenBank/DDBJ databases">
        <title>Antribacter sp. nov., isolated from Guizhou of China.</title>
        <authorList>
            <person name="Chengliang C."/>
            <person name="Ya Z."/>
        </authorList>
    </citation>
    <scope>NUCLEOTIDE SEQUENCE</scope>
    <source>
        <strain evidence="8">KLBMP 9083</strain>
    </source>
</reference>
<dbReference type="InterPro" id="IPR039425">
    <property type="entry name" value="RNA_pol_sigma-70-like"/>
</dbReference>
<dbReference type="AlphaFoldDB" id="A0AA41QCJ3"/>
<dbReference type="PANTHER" id="PTHR43133:SF50">
    <property type="entry name" value="ECF RNA POLYMERASE SIGMA FACTOR SIGM"/>
    <property type="match status" value="1"/>
</dbReference>
<proteinExistence type="inferred from homology"/>
<dbReference type="InterPro" id="IPR014325">
    <property type="entry name" value="RNA_pol_sigma-E_actinobac"/>
</dbReference>
<evidence type="ECO:0000313" key="8">
    <source>
        <dbReference type="EMBL" id="MCF4120305.1"/>
    </source>
</evidence>
<feature type="domain" description="RNA polymerase sigma-70 region 2" evidence="6">
    <location>
        <begin position="6"/>
        <end position="66"/>
    </location>
</feature>
<evidence type="ECO:0000256" key="2">
    <source>
        <dbReference type="ARBA" id="ARBA00023015"/>
    </source>
</evidence>
<evidence type="ECO:0000256" key="4">
    <source>
        <dbReference type="ARBA" id="ARBA00023125"/>
    </source>
</evidence>
<dbReference type="InterPro" id="IPR014284">
    <property type="entry name" value="RNA_pol_sigma-70_dom"/>
</dbReference>
<dbReference type="SUPFAM" id="SSF88946">
    <property type="entry name" value="Sigma2 domain of RNA polymerase sigma factors"/>
    <property type="match status" value="1"/>
</dbReference>
<dbReference type="Gene3D" id="1.10.10.10">
    <property type="entry name" value="Winged helix-like DNA-binding domain superfamily/Winged helix DNA-binding domain"/>
    <property type="match status" value="1"/>
</dbReference>
<evidence type="ECO:0000259" key="6">
    <source>
        <dbReference type="Pfam" id="PF04542"/>
    </source>
</evidence>
<keyword evidence="4" id="KW-0238">DNA-binding</keyword>
<dbReference type="EMBL" id="JAKGSG010000020">
    <property type="protein sequence ID" value="MCF4120305.1"/>
    <property type="molecule type" value="Genomic_DNA"/>
</dbReference>
<dbReference type="InterPro" id="IPR036388">
    <property type="entry name" value="WH-like_DNA-bd_sf"/>
</dbReference>
<dbReference type="SUPFAM" id="SSF88659">
    <property type="entry name" value="Sigma3 and sigma4 domains of RNA polymerase sigma factors"/>
    <property type="match status" value="1"/>
</dbReference>
<comment type="caution">
    <text evidence="8">The sequence shown here is derived from an EMBL/GenBank/DDBJ whole genome shotgun (WGS) entry which is preliminary data.</text>
</comment>
<sequence>MQVAEPVLARMAWLLTGDVHRAQELVQQALVRTYVAWPRAREGEPLAYARRVLSNARIDTWRRRRREVLVAPDDVPDRAPGTPDAHAVAHADRDRLVRALALLAPQRRRVVVLRYLMDLPEQQVAADLGISAGAVKSAASRGLAQLRDLLTETSEENR</sequence>